<dbReference type="SUPFAM" id="SSF64182">
    <property type="entry name" value="DHH phosphoesterases"/>
    <property type="match status" value="1"/>
</dbReference>
<evidence type="ECO:0000313" key="2">
    <source>
        <dbReference type="EMBL" id="HEB74522.1"/>
    </source>
</evidence>
<dbReference type="EMBL" id="DRKW01000282">
    <property type="protein sequence ID" value="HEB74522.1"/>
    <property type="molecule type" value="Genomic_DNA"/>
</dbReference>
<reference evidence="1 3" key="1">
    <citation type="submission" date="2015-10" db="EMBL/GenBank/DDBJ databases">
        <title>Candidatus Desulfofervidus auxilii, a hydrogenotrophic sulfate-reducing bacterium involved in the thermophilic anaerobic oxidation of methane.</title>
        <authorList>
            <person name="Krukenberg V."/>
            <person name="Richter M."/>
            <person name="Wegener G."/>
        </authorList>
    </citation>
    <scope>NUCLEOTIDE SEQUENCE [LARGE SCALE GENOMIC DNA]</scope>
    <source>
        <strain evidence="1 3">HS1</strain>
    </source>
</reference>
<sequence>MNEKEIAIYFHRDFDGMISAALIADYVRNKWSEAQLRLFPVGYSRKINWKEMPLRGDVSFVLDYIFHPQATYWFDHHQTGLNNYDGSLDPHRHFFNPEKTSCALLIWEVLYDKFGYRNLEFQRLVKWADKIDSAQFSLEELINCKERPLKIHLSLGIEADNAYLIELTRLFIQYKDQLLSSQIPLPLIVRWRFEKIQQMRPKITEEFKKRAIFDPQRKLVFFTMSQDFLSCRWAPYYFYPECLYVVGILSMRNGHYMIMVNANPWQKAKNSINIGKLCASYGGGGHPPVGAITVTTASQAQRIAEEIISFLKTKLSSDKD</sequence>
<keyword evidence="3" id="KW-1185">Reference proteome</keyword>
<dbReference type="Proteomes" id="UP000886268">
    <property type="component" value="Unassembled WGS sequence"/>
</dbReference>
<dbReference type="RefSeq" id="WP_066062270.1">
    <property type="nucleotide sequence ID" value="NZ_CP013015.1"/>
</dbReference>
<accession>A0A7V1I4Y0</accession>
<reference evidence="2" key="2">
    <citation type="journal article" date="2020" name="mSystems">
        <title>Genome- and Community-Level Interaction Insights into Carbon Utilization and Element Cycling Functions of Hydrothermarchaeota in Hydrothermal Sediment.</title>
        <authorList>
            <person name="Zhou Z."/>
            <person name="Liu Y."/>
            <person name="Xu W."/>
            <person name="Pan J."/>
            <person name="Luo Z.H."/>
            <person name="Li M."/>
        </authorList>
    </citation>
    <scope>NUCLEOTIDE SEQUENCE [LARGE SCALE GENOMIC DNA]</scope>
    <source>
        <strain evidence="2">HyVt-45</strain>
    </source>
</reference>
<dbReference type="AlphaFoldDB" id="A0A7V1I4Y0"/>
<dbReference type="KEGG" id="daw:HS1_001174"/>
<evidence type="ECO:0000313" key="3">
    <source>
        <dbReference type="Proteomes" id="UP000070560"/>
    </source>
</evidence>
<evidence type="ECO:0000313" key="1">
    <source>
        <dbReference type="EMBL" id="AMM40978.1"/>
    </source>
</evidence>
<dbReference type="OrthoDB" id="105221at2"/>
<organism evidence="2">
    <name type="scientific">Desulfofervidus auxilii</name>
    <dbReference type="NCBI Taxonomy" id="1621989"/>
    <lineage>
        <taxon>Bacteria</taxon>
        <taxon>Pseudomonadati</taxon>
        <taxon>Thermodesulfobacteriota</taxon>
        <taxon>Candidatus Desulfofervidia</taxon>
        <taxon>Candidatus Desulfofervidales</taxon>
        <taxon>Candidatus Desulfofervidaceae</taxon>
        <taxon>Candidatus Desulfofervidus</taxon>
    </lineage>
</organism>
<dbReference type="InterPro" id="IPR038763">
    <property type="entry name" value="DHH_sf"/>
</dbReference>
<dbReference type="Proteomes" id="UP000070560">
    <property type="component" value="Chromosome"/>
</dbReference>
<proteinExistence type="predicted"/>
<protein>
    <submittedName>
        <fullName evidence="1">Phosphoesterase</fullName>
    </submittedName>
</protein>
<name>A0A7V1I4Y0_DESA2</name>
<gene>
    <name evidence="2" type="ORF">ENJ03_04810</name>
    <name evidence="1" type="ORF">HS1_001174</name>
</gene>
<dbReference type="EMBL" id="CP013015">
    <property type="protein sequence ID" value="AMM40978.1"/>
    <property type="molecule type" value="Genomic_DNA"/>
</dbReference>